<dbReference type="GO" id="GO:0005634">
    <property type="term" value="C:nucleus"/>
    <property type="evidence" value="ECO:0007669"/>
    <property type="project" value="UniProtKB-SubCell"/>
</dbReference>
<evidence type="ECO:0000256" key="2">
    <source>
        <dbReference type="ARBA" id="ARBA00022603"/>
    </source>
</evidence>
<accession>A0AAY4BRA8</accession>
<feature type="domain" description="Methyltransferase" evidence="8">
    <location>
        <begin position="63"/>
        <end position="192"/>
    </location>
</feature>
<dbReference type="HAMAP" id="MF_03188">
    <property type="entry name" value="Methyltr_EFM4"/>
    <property type="match status" value="1"/>
</dbReference>
<dbReference type="InterPro" id="IPR029063">
    <property type="entry name" value="SAM-dependent_MTases_sf"/>
</dbReference>
<dbReference type="GO" id="GO:0016279">
    <property type="term" value="F:protein-lysine N-methyltransferase activity"/>
    <property type="evidence" value="ECO:0007669"/>
    <property type="project" value="UniProtKB-UniRule"/>
</dbReference>
<evidence type="ECO:0000313" key="10">
    <source>
        <dbReference type="Proteomes" id="UP000694580"/>
    </source>
</evidence>
<gene>
    <name evidence="9" type="primary">eef1akmt2</name>
    <name evidence="7" type="synonym">EEF1AKMT2</name>
    <name evidence="7" type="synonym">METTL10</name>
</gene>
<evidence type="ECO:0000256" key="7">
    <source>
        <dbReference type="HAMAP-Rule" id="MF_03188"/>
    </source>
</evidence>
<evidence type="ECO:0000256" key="1">
    <source>
        <dbReference type="ARBA" id="ARBA00022490"/>
    </source>
</evidence>
<reference evidence="9" key="1">
    <citation type="submission" date="2025-08" db="UniProtKB">
        <authorList>
            <consortium name="Ensembl"/>
        </authorList>
    </citation>
    <scope>IDENTIFICATION</scope>
</reference>
<evidence type="ECO:0000259" key="8">
    <source>
        <dbReference type="Pfam" id="PF13847"/>
    </source>
</evidence>
<evidence type="ECO:0000256" key="5">
    <source>
        <dbReference type="ARBA" id="ARBA00023242"/>
    </source>
</evidence>
<keyword evidence="3 7" id="KW-0808">Transferase</keyword>
<dbReference type="PANTHER" id="PTHR12843">
    <property type="entry name" value="PROTEIN-LYSINE N-METHYLTRANSFERASE METTL10"/>
    <property type="match status" value="1"/>
</dbReference>
<proteinExistence type="inferred from homology"/>
<keyword evidence="1 7" id="KW-0963">Cytoplasm</keyword>
<keyword evidence="5 7" id="KW-0539">Nucleus</keyword>
<dbReference type="CDD" id="cd02440">
    <property type="entry name" value="AdoMet_MTases"/>
    <property type="match status" value="1"/>
</dbReference>
<protein>
    <recommendedName>
        <fullName evidence="7">EEF1A lysine methyltransferase 2</fullName>
        <ecNumber evidence="7">2.1.1.-</ecNumber>
    </recommendedName>
    <alternativeName>
        <fullName evidence="7">Methyltransferase-like protein 10</fullName>
    </alternativeName>
    <alternativeName>
        <fullName evidence="7">Protein-lysine N-methyltransferase METTL10</fullName>
    </alternativeName>
</protein>
<dbReference type="CTD" id="399818"/>
<comment type="similarity">
    <text evidence="7">Belongs to the class I-like SAM-binding methyltransferase superfamily. EFM4 family.</text>
</comment>
<dbReference type="GO" id="GO:0032259">
    <property type="term" value="P:methylation"/>
    <property type="evidence" value="ECO:0007669"/>
    <property type="project" value="UniProtKB-KW"/>
</dbReference>
<comment type="subcellular location">
    <subcellularLocation>
        <location evidence="7">Cytoplasm</location>
    </subcellularLocation>
    <subcellularLocation>
        <location evidence="7">Nucleus</location>
    </subcellularLocation>
</comment>
<reference evidence="9" key="2">
    <citation type="submission" date="2025-09" db="UniProtKB">
        <authorList>
            <consortium name="Ensembl"/>
        </authorList>
    </citation>
    <scope>IDENTIFICATION</scope>
</reference>
<dbReference type="RefSeq" id="XP_028823407.1">
    <property type="nucleotide sequence ID" value="XM_028967574.1"/>
</dbReference>
<evidence type="ECO:0000256" key="6">
    <source>
        <dbReference type="ARBA" id="ARBA00049497"/>
    </source>
</evidence>
<dbReference type="PANTHER" id="PTHR12843:SF5">
    <property type="entry name" value="EEF1A LYSINE METHYLTRANSFERASE 2"/>
    <property type="match status" value="1"/>
</dbReference>
<dbReference type="Gene3D" id="3.40.50.150">
    <property type="entry name" value="Vaccinia Virus protein VP39"/>
    <property type="match status" value="1"/>
</dbReference>
<evidence type="ECO:0000256" key="3">
    <source>
        <dbReference type="ARBA" id="ARBA00022679"/>
    </source>
</evidence>
<dbReference type="AlphaFoldDB" id="A0AAY4BRA8"/>
<dbReference type="Pfam" id="PF13847">
    <property type="entry name" value="Methyltransf_31"/>
    <property type="match status" value="1"/>
</dbReference>
<sequence>MKEEDSPTFAPSRLGTKEYWDEVYQKELQTFSDFGGVGEIWFGEESMSRVIRWLEEQNLPRSTAVLDIGTGNGIFLLELAKYGFKNLTGIDYSASSVELARTILKKDGFTDVKVEEMDFLDPQSTLGTFDLCIDKGTFDAISLNPVDTQQGKRQYVSSLRRILRPEGFFAITSCNWTKDELFQHFHQGFDVEMELPTPVFQFGGVTGNSVTSLVFKRRP</sequence>
<keyword evidence="2 7" id="KW-0489">Methyltransferase</keyword>
<dbReference type="GeneTree" id="ENSGT00390000013399"/>
<name>A0AAY4BRA8_9TELE</name>
<dbReference type="FunFam" id="3.40.50.150:FF:000172">
    <property type="entry name" value="EEF1A lysine methyltransferase 2"/>
    <property type="match status" value="1"/>
</dbReference>
<comment type="function">
    <text evidence="7">Protein-lysine methyltransferase that selectively catalyzes the trimethylation of EEF1A at 'Lys-318'.</text>
</comment>
<evidence type="ECO:0000256" key="4">
    <source>
        <dbReference type="ARBA" id="ARBA00022691"/>
    </source>
</evidence>
<evidence type="ECO:0000313" key="9">
    <source>
        <dbReference type="Ensembl" id="ENSDCDP00010023455.1"/>
    </source>
</evidence>
<dbReference type="InterPro" id="IPR026635">
    <property type="entry name" value="Efm4/METTL10"/>
</dbReference>
<dbReference type="Ensembl" id="ENSDCDT00010028486.1">
    <property type="protein sequence ID" value="ENSDCDP00010023455.1"/>
    <property type="gene ID" value="ENSDCDG00010014343.1"/>
</dbReference>
<dbReference type="GO" id="GO:0005737">
    <property type="term" value="C:cytoplasm"/>
    <property type="evidence" value="ECO:0007669"/>
    <property type="project" value="UniProtKB-SubCell"/>
</dbReference>
<dbReference type="Proteomes" id="UP000694580">
    <property type="component" value="Unplaced"/>
</dbReference>
<dbReference type="SUPFAM" id="SSF53335">
    <property type="entry name" value="S-adenosyl-L-methionine-dependent methyltransferases"/>
    <property type="match status" value="1"/>
</dbReference>
<comment type="catalytic activity">
    <reaction evidence="6">
        <text>L-lysyl-[protein] + 3 S-adenosyl-L-methionine = N(6),N(6),N(6)-trimethyl-L-lysyl-[protein] + 3 S-adenosyl-L-homocysteine + 3 H(+)</text>
        <dbReference type="Rhea" id="RHEA:54192"/>
        <dbReference type="Rhea" id="RHEA-COMP:9752"/>
        <dbReference type="Rhea" id="RHEA-COMP:13826"/>
        <dbReference type="ChEBI" id="CHEBI:15378"/>
        <dbReference type="ChEBI" id="CHEBI:29969"/>
        <dbReference type="ChEBI" id="CHEBI:57856"/>
        <dbReference type="ChEBI" id="CHEBI:59789"/>
        <dbReference type="ChEBI" id="CHEBI:61961"/>
    </reaction>
    <physiologicalReaction direction="left-to-right" evidence="6">
        <dbReference type="Rhea" id="RHEA:54193"/>
    </physiologicalReaction>
</comment>
<keyword evidence="4 7" id="KW-0949">S-adenosyl-L-methionine</keyword>
<dbReference type="GeneID" id="114780059"/>
<keyword evidence="10" id="KW-1185">Reference proteome</keyword>
<dbReference type="InterPro" id="IPR025714">
    <property type="entry name" value="Methyltranfer_dom"/>
</dbReference>
<organism evidence="9 10">
    <name type="scientific">Denticeps clupeoides</name>
    <name type="common">denticle herring</name>
    <dbReference type="NCBI Taxonomy" id="299321"/>
    <lineage>
        <taxon>Eukaryota</taxon>
        <taxon>Metazoa</taxon>
        <taxon>Chordata</taxon>
        <taxon>Craniata</taxon>
        <taxon>Vertebrata</taxon>
        <taxon>Euteleostomi</taxon>
        <taxon>Actinopterygii</taxon>
        <taxon>Neopterygii</taxon>
        <taxon>Teleostei</taxon>
        <taxon>Clupei</taxon>
        <taxon>Clupeiformes</taxon>
        <taxon>Denticipitoidei</taxon>
        <taxon>Denticipitidae</taxon>
        <taxon>Denticeps</taxon>
    </lineage>
</organism>
<dbReference type="EC" id="2.1.1.-" evidence="7"/>